<evidence type="ECO:0000313" key="1">
    <source>
        <dbReference type="EMBL" id="QFZ29285.1"/>
    </source>
</evidence>
<keyword evidence="2" id="KW-1185">Reference proteome</keyword>
<evidence type="ECO:0000313" key="2">
    <source>
        <dbReference type="Proteomes" id="UP000326582"/>
    </source>
</evidence>
<dbReference type="EMBL" id="CP038488">
    <property type="protein sequence ID" value="QFZ29285.1"/>
    <property type="molecule type" value="Genomic_DNA"/>
</dbReference>
<dbReference type="Proteomes" id="UP000326582">
    <property type="component" value="Chromosome 5"/>
</dbReference>
<name>A0ACD0WPS2_CLALS</name>
<accession>A0ACD0WPS2</accession>
<proteinExistence type="predicted"/>
<reference evidence="2" key="1">
    <citation type="journal article" date="2019" name="MBio">
        <title>Comparative genomics for the elucidation of multidrug resistance (MDR) in Candida lusitaniae.</title>
        <authorList>
            <person name="Kannan A."/>
            <person name="Asner S.A."/>
            <person name="Trachsel E."/>
            <person name="Kelly S."/>
            <person name="Parker J."/>
            <person name="Sanglard D."/>
        </authorList>
    </citation>
    <scope>NUCLEOTIDE SEQUENCE [LARGE SCALE GENOMIC DNA]</scope>
    <source>
        <strain evidence="2">P1</strain>
    </source>
</reference>
<organism evidence="1 2">
    <name type="scientific">Clavispora lusitaniae</name>
    <name type="common">Candida lusitaniae</name>
    <dbReference type="NCBI Taxonomy" id="36911"/>
    <lineage>
        <taxon>Eukaryota</taxon>
        <taxon>Fungi</taxon>
        <taxon>Dikarya</taxon>
        <taxon>Ascomycota</taxon>
        <taxon>Saccharomycotina</taxon>
        <taxon>Pichiomycetes</taxon>
        <taxon>Metschnikowiaceae</taxon>
        <taxon>Clavispora</taxon>
    </lineage>
</organism>
<protein>
    <submittedName>
        <fullName evidence="1">Uncharacterized protein</fullName>
    </submittedName>
</protein>
<sequence length="153" mass="17220">MLAWCMGLYSCLLLAMVMGHSLGLQTGKKRHDKSWTTIIETGNLGSVANSGCVDCEPKAPKQAKDGKKRKKIPSHISKHNKSNSAEQLVEFFNARYFTLSSAPIDIFKRYCVQCPCIRFRSLVNIFINTRKKVEHLIILLFPPNIRAAHLSVC</sequence>
<gene>
    <name evidence="1" type="ORF">EJF14_50517</name>
</gene>